<feature type="compositionally biased region" description="Basic and acidic residues" evidence="1">
    <location>
        <begin position="628"/>
        <end position="645"/>
    </location>
</feature>
<organism evidence="3 4">
    <name type="scientific">Apiospora phragmitis</name>
    <dbReference type="NCBI Taxonomy" id="2905665"/>
    <lineage>
        <taxon>Eukaryota</taxon>
        <taxon>Fungi</taxon>
        <taxon>Dikarya</taxon>
        <taxon>Ascomycota</taxon>
        <taxon>Pezizomycotina</taxon>
        <taxon>Sordariomycetes</taxon>
        <taxon>Xylariomycetidae</taxon>
        <taxon>Amphisphaeriales</taxon>
        <taxon>Apiosporaceae</taxon>
        <taxon>Apiospora</taxon>
    </lineage>
</organism>
<dbReference type="Pfam" id="PF00621">
    <property type="entry name" value="RhoGEF"/>
    <property type="match status" value="1"/>
</dbReference>
<dbReference type="Proteomes" id="UP001480595">
    <property type="component" value="Unassembled WGS sequence"/>
</dbReference>
<accession>A0ABR1TQS8</accession>
<dbReference type="EMBL" id="JAQQWL010000011">
    <property type="protein sequence ID" value="KAK8048847.1"/>
    <property type="molecule type" value="Genomic_DNA"/>
</dbReference>
<gene>
    <name evidence="3" type="ORF">PG994_010577</name>
</gene>
<reference evidence="3 4" key="1">
    <citation type="submission" date="2023-01" db="EMBL/GenBank/DDBJ databases">
        <title>Analysis of 21 Apiospora genomes using comparative genomics revels a genus with tremendous synthesis potential of carbohydrate active enzymes and secondary metabolites.</title>
        <authorList>
            <person name="Sorensen T."/>
        </authorList>
    </citation>
    <scope>NUCLEOTIDE SEQUENCE [LARGE SCALE GENOMIC DNA]</scope>
    <source>
        <strain evidence="3 4">CBS 135458</strain>
    </source>
</reference>
<feature type="region of interest" description="Disordered" evidence="1">
    <location>
        <begin position="540"/>
        <end position="561"/>
    </location>
</feature>
<keyword evidence="4" id="KW-1185">Reference proteome</keyword>
<dbReference type="GeneID" id="92095049"/>
<comment type="caution">
    <text evidence="3">The sequence shown here is derived from an EMBL/GenBank/DDBJ whole genome shotgun (WGS) entry which is preliminary data.</text>
</comment>
<evidence type="ECO:0000259" key="2">
    <source>
        <dbReference type="PROSITE" id="PS50010"/>
    </source>
</evidence>
<evidence type="ECO:0000256" key="1">
    <source>
        <dbReference type="SAM" id="MobiDB-lite"/>
    </source>
</evidence>
<evidence type="ECO:0000313" key="4">
    <source>
        <dbReference type="Proteomes" id="UP001480595"/>
    </source>
</evidence>
<feature type="domain" description="DH" evidence="2">
    <location>
        <begin position="13"/>
        <end position="240"/>
    </location>
</feature>
<feature type="compositionally biased region" description="Low complexity" evidence="1">
    <location>
        <begin position="549"/>
        <end position="558"/>
    </location>
</feature>
<name>A0ABR1TQS8_9PEZI</name>
<dbReference type="RefSeq" id="XP_066711096.1">
    <property type="nucleotide sequence ID" value="XM_066861986.1"/>
</dbReference>
<evidence type="ECO:0000313" key="3">
    <source>
        <dbReference type="EMBL" id="KAK8048847.1"/>
    </source>
</evidence>
<dbReference type="InterPro" id="IPR035899">
    <property type="entry name" value="DBL_dom_sf"/>
</dbReference>
<proteinExistence type="predicted"/>
<dbReference type="SUPFAM" id="SSF50729">
    <property type="entry name" value="PH domain-like"/>
    <property type="match status" value="1"/>
</dbReference>
<feature type="region of interest" description="Disordered" evidence="1">
    <location>
        <begin position="601"/>
        <end position="653"/>
    </location>
</feature>
<dbReference type="Gene3D" id="1.20.900.10">
    <property type="entry name" value="Dbl homology (DH) domain"/>
    <property type="match status" value="1"/>
</dbReference>
<protein>
    <submittedName>
        <fullName evidence="3">RhoGEF domain-containing protein</fullName>
    </submittedName>
</protein>
<dbReference type="InterPro" id="IPR000219">
    <property type="entry name" value="DH_dom"/>
</dbReference>
<sequence>MSIDPTVMERQLQRRRVIEELISTEESYIGDIKFLMNVYVTILASLPTQQQGLRSSINRNLTDIVELHEEILGELHRVVPNSEYTQLQQVQPAHKPTTRQNHQRWYSLDSVPEVKDGTPWLQDLPGMIAEPTIAADVAQVFGDRMYRFFVYEEYGAKYEMMIKDVASTHRAMPQWETYQKGLEALAASLGSANHHVDRSRKSLTIGDLLVKIENVLVRLREATAEINRATDDPSVKVTVEKTWLLQDRLIFPDQSFDTNTKANVRLLGQIQLCGALHVCWQTRKGVKGRYMICLLYRDSLCLATAEGLNQVYAIQACIGLNTIKLEEADNGRGLQCHTAPFSWKLVFEIDHQLYEIIMTACTPKEEMEWRTRLTGLIPNEPHDHPEAPLCSSLSLDIKSLGTVFGKPGSGSVTPINRSQSLLTTNSRIPCLSPGRGERARLEALLADVWSRAALPFPGITNRSKSEYLNIGSRAQRRERRPGAEHGQLAYAGLRLFHARAKPGGGLCLFARPPPGDMRRGGTSEQLEPQLFGDRRSFCPRHGQEDRPFATGAATTAATARRDDDGSVNIAPVDITSKQPAAESHKHAVGQVAVAGFNGQEKGECAAPRGRSNGPIPSRVGADCQINKQMDESRHVESKSRDRRAPEPFPLSHS</sequence>
<dbReference type="PROSITE" id="PS50010">
    <property type="entry name" value="DH_2"/>
    <property type="match status" value="1"/>
</dbReference>
<dbReference type="PANTHER" id="PTHR45818">
    <property type="entry name" value="PROTEIN VAV"/>
    <property type="match status" value="1"/>
</dbReference>
<dbReference type="PANTHER" id="PTHR45818:SF3">
    <property type="entry name" value="PROTEIN VAV"/>
    <property type="match status" value="1"/>
</dbReference>
<dbReference type="SUPFAM" id="SSF48065">
    <property type="entry name" value="DBL homology domain (DH-domain)"/>
    <property type="match status" value="1"/>
</dbReference>